<dbReference type="Pfam" id="PF02643">
    <property type="entry name" value="DUF192"/>
    <property type="match status" value="1"/>
</dbReference>
<accession>A0A6P1Y2T2</accession>
<name>A0A6P1Y2T2_9SPIR</name>
<dbReference type="Proteomes" id="UP000464374">
    <property type="component" value="Chromosome"/>
</dbReference>
<dbReference type="KEGG" id="trz:GWP43_09720"/>
<protein>
    <submittedName>
        <fullName evidence="2">DUF192 domain-containing protein</fullName>
    </submittedName>
</protein>
<feature type="chain" id="PRO_5026661170" evidence="1">
    <location>
        <begin position="33"/>
        <end position="169"/>
    </location>
</feature>
<gene>
    <name evidence="2" type="ORF">GWP43_09720</name>
</gene>
<dbReference type="InterPro" id="IPR038695">
    <property type="entry name" value="Saro_0823-like_sf"/>
</dbReference>
<dbReference type="RefSeq" id="WP_162663983.1">
    <property type="nucleotide sequence ID" value="NZ_CP048020.1"/>
</dbReference>
<keyword evidence="1" id="KW-0732">Signal</keyword>
<dbReference type="Gene3D" id="2.60.120.1140">
    <property type="entry name" value="Protein of unknown function DUF192"/>
    <property type="match status" value="1"/>
</dbReference>
<dbReference type="InterPro" id="IPR003795">
    <property type="entry name" value="DUF192"/>
</dbReference>
<evidence type="ECO:0000313" key="2">
    <source>
        <dbReference type="EMBL" id="QHX43669.1"/>
    </source>
</evidence>
<organism evidence="2 3">
    <name type="scientific">Treponema vincentii</name>
    <dbReference type="NCBI Taxonomy" id="69710"/>
    <lineage>
        <taxon>Bacteria</taxon>
        <taxon>Pseudomonadati</taxon>
        <taxon>Spirochaetota</taxon>
        <taxon>Spirochaetia</taxon>
        <taxon>Spirochaetales</taxon>
        <taxon>Treponemataceae</taxon>
        <taxon>Treponema</taxon>
    </lineage>
</organism>
<dbReference type="PANTHER" id="PTHR37953">
    <property type="entry name" value="UPF0127 PROTEIN MJ1496"/>
    <property type="match status" value="1"/>
</dbReference>
<dbReference type="EMBL" id="CP048020">
    <property type="protein sequence ID" value="QHX43669.1"/>
    <property type="molecule type" value="Genomic_DNA"/>
</dbReference>
<proteinExistence type="predicted"/>
<dbReference type="AlphaFoldDB" id="A0A6P1Y2T2"/>
<evidence type="ECO:0000313" key="3">
    <source>
        <dbReference type="Proteomes" id="UP000464374"/>
    </source>
</evidence>
<feature type="signal peptide" evidence="1">
    <location>
        <begin position="1"/>
        <end position="32"/>
    </location>
</feature>
<reference evidence="2 3" key="1">
    <citation type="submission" date="2020-01" db="EMBL/GenBank/DDBJ databases">
        <title>Complete genome sequence of a human oral phylogroup 1 Treponema sp. strain ATCC 700766, originally isolated from periodontitis dental plaque.</title>
        <authorList>
            <person name="Chan Y."/>
            <person name="Huo Y.-B."/>
            <person name="Yu X.-L."/>
            <person name="Zeng H."/>
            <person name="Leung W.-K."/>
            <person name="Watt R.M."/>
        </authorList>
    </citation>
    <scope>NUCLEOTIDE SEQUENCE [LARGE SCALE GENOMIC DNA]</scope>
    <source>
        <strain evidence="2 3">OMZ 804</strain>
    </source>
</reference>
<evidence type="ECO:0000256" key="1">
    <source>
        <dbReference type="SAM" id="SignalP"/>
    </source>
</evidence>
<sequence length="169" mass="19205">MYFYSIQKRLKHTSAVLCFLILVAAAVSCTNAERPKREPMTILIESKSTKTTIPIEVEPAVTAQEQERGFMDRKEIPDGTGMIFVFKRDQKLRFWMKDTPHPLSIAFIDSTGRIREIYDMQPFSLDIIASTYSVRYALEVAQGYFERAGINAGDKLSTESLERLKAAAE</sequence>
<dbReference type="PANTHER" id="PTHR37953:SF1">
    <property type="entry name" value="UPF0127 PROTEIN MJ1496"/>
    <property type="match status" value="1"/>
</dbReference>